<dbReference type="OrthoDB" id="2448405at2759"/>
<dbReference type="InterPro" id="IPR005018">
    <property type="entry name" value="DOMON_domain"/>
</dbReference>
<feature type="signal peptide" evidence="3">
    <location>
        <begin position="1"/>
        <end position="20"/>
    </location>
</feature>
<reference evidence="5 7" key="1">
    <citation type="submission" date="2015-02" db="EMBL/GenBank/DDBJ databases">
        <authorList>
            <person name="Chooi Y.-H."/>
        </authorList>
    </citation>
    <scope>NUCLEOTIDE SEQUENCE [LARGE SCALE GENOMIC DNA]</scope>
    <source>
        <strain evidence="5">E3</strain>
    </source>
</reference>
<feature type="chain" id="PRO_5033223275" description="DOMON domain-containing protein" evidence="3">
    <location>
        <begin position="21"/>
        <end position="432"/>
    </location>
</feature>
<evidence type="ECO:0000256" key="3">
    <source>
        <dbReference type="SAM" id="SignalP"/>
    </source>
</evidence>
<dbReference type="PROSITE" id="PS50836">
    <property type="entry name" value="DOMON"/>
    <property type="match status" value="1"/>
</dbReference>
<dbReference type="AlphaFoldDB" id="A0A0G4IKX2"/>
<organism evidence="5 7">
    <name type="scientific">Plasmodiophora brassicae</name>
    <name type="common">Clubroot disease agent</name>
    <dbReference type="NCBI Taxonomy" id="37360"/>
    <lineage>
        <taxon>Eukaryota</taxon>
        <taxon>Sar</taxon>
        <taxon>Rhizaria</taxon>
        <taxon>Endomyxa</taxon>
        <taxon>Phytomyxea</taxon>
        <taxon>Plasmodiophorida</taxon>
        <taxon>Plasmodiophoridae</taxon>
        <taxon>Plasmodiophora</taxon>
    </lineage>
</organism>
<gene>
    <name evidence="5" type="ORF">PBRA_004450</name>
    <name evidence="6" type="ORF">PLBR_LOCUS7204</name>
</gene>
<dbReference type="SMART" id="SM00664">
    <property type="entry name" value="DoH"/>
    <property type="match status" value="1"/>
</dbReference>
<evidence type="ECO:0000256" key="1">
    <source>
        <dbReference type="ARBA" id="ARBA00022737"/>
    </source>
</evidence>
<feature type="region of interest" description="Disordered" evidence="2">
    <location>
        <begin position="232"/>
        <end position="251"/>
    </location>
</feature>
<reference evidence="6 8" key="2">
    <citation type="submission" date="2018-03" db="EMBL/GenBank/DDBJ databases">
        <authorList>
            <person name="Fogelqvist J."/>
        </authorList>
    </citation>
    <scope>NUCLEOTIDE SEQUENCE [LARGE SCALE GENOMIC DNA]</scope>
</reference>
<protein>
    <recommendedName>
        <fullName evidence="4">DOMON domain-containing protein</fullName>
    </recommendedName>
</protein>
<accession>A0A0G4IKX2</accession>
<dbReference type="PANTHER" id="PTHR24036">
    <property type="entry name" value="SKELETOR-RELATED"/>
    <property type="match status" value="1"/>
</dbReference>
<dbReference type="PANTHER" id="PTHR24036:SF5">
    <property type="entry name" value="THROMBOMODULIN"/>
    <property type="match status" value="1"/>
</dbReference>
<dbReference type="EMBL" id="OVEO01000013">
    <property type="protein sequence ID" value="SPQ99989.1"/>
    <property type="molecule type" value="Genomic_DNA"/>
</dbReference>
<feature type="domain" description="DOMON" evidence="4">
    <location>
        <begin position="42"/>
        <end position="187"/>
    </location>
</feature>
<keyword evidence="1" id="KW-0677">Repeat</keyword>
<sequence length="432" mass="46459">MVGAWAILLLAVSLASNTTGDDADWSVLSPADMYDNCERLTDGFNIWWTVDTDAPDIWFAIEARVEAGAEFAGFGISGDPERARMTGGDVTIADFSNGTARARDFFLQDVSPCSERRRSGVCPDSVFNASAGSIGKVFGARYNGADGDDVGVSVVHYARPIDSGETRTDKAFVVAPGKKQSVIWAIGKMDGRGMPLGHRAVPRKVTRIEFGRTAPAHNCKPLVPAHDLAARLAERSESDPSSHTRHAGSPAPAALVPSALVNSNDSSHDVVSVTVRPRRAFEVAPVSDRLLVFSIGPSGAQAPDVLYYVNERPAPELVLTRGLNYTFQVMTGSDPKDTMYFHPLIITADLKTAMIGPAQGRLCLWTSSLQRSDVPSAFAAFQKTLSLSCDQGTFDFFSWTPDKTTPARLYYRSAKANDIGGIITIVDPKPAT</sequence>
<dbReference type="CDD" id="cd09631">
    <property type="entry name" value="DOMON_DOH"/>
    <property type="match status" value="1"/>
</dbReference>
<evidence type="ECO:0000256" key="2">
    <source>
        <dbReference type="SAM" id="MobiDB-lite"/>
    </source>
</evidence>
<dbReference type="Proteomes" id="UP000290189">
    <property type="component" value="Unassembled WGS sequence"/>
</dbReference>
<evidence type="ECO:0000259" key="4">
    <source>
        <dbReference type="PROSITE" id="PS50836"/>
    </source>
</evidence>
<geneLocation type="mitochondrion" evidence="6"/>
<dbReference type="InterPro" id="IPR052126">
    <property type="entry name" value="Spindle_Org/Thrombomodulin"/>
</dbReference>
<evidence type="ECO:0000313" key="7">
    <source>
        <dbReference type="Proteomes" id="UP000039324"/>
    </source>
</evidence>
<feature type="compositionally biased region" description="Basic and acidic residues" evidence="2">
    <location>
        <begin position="232"/>
        <end position="242"/>
    </location>
</feature>
<evidence type="ECO:0000313" key="8">
    <source>
        <dbReference type="Proteomes" id="UP000290189"/>
    </source>
</evidence>
<keyword evidence="3" id="KW-0732">Signal</keyword>
<proteinExistence type="predicted"/>
<evidence type="ECO:0000313" key="6">
    <source>
        <dbReference type="EMBL" id="SPQ99989.1"/>
    </source>
</evidence>
<keyword evidence="7" id="KW-1185">Reference proteome</keyword>
<keyword evidence="6" id="KW-0496">Mitochondrion</keyword>
<evidence type="ECO:0000313" key="5">
    <source>
        <dbReference type="EMBL" id="CEO95737.1"/>
    </source>
</evidence>
<name>A0A0G4IKX2_PLABS</name>
<dbReference type="Proteomes" id="UP000039324">
    <property type="component" value="Unassembled WGS sequence"/>
</dbReference>
<dbReference type="EMBL" id="CDSF01000035">
    <property type="protein sequence ID" value="CEO95737.1"/>
    <property type="molecule type" value="Genomic_DNA"/>
</dbReference>
<dbReference type="InterPro" id="IPR045266">
    <property type="entry name" value="DOH_DOMON"/>
</dbReference>